<organism evidence="1">
    <name type="scientific">uncultured Arthrobacter sp</name>
    <dbReference type="NCBI Taxonomy" id="114050"/>
    <lineage>
        <taxon>Bacteria</taxon>
        <taxon>Bacillati</taxon>
        <taxon>Actinomycetota</taxon>
        <taxon>Actinomycetes</taxon>
        <taxon>Micrococcales</taxon>
        <taxon>Micrococcaceae</taxon>
        <taxon>Arthrobacter</taxon>
        <taxon>environmental samples</taxon>
    </lineage>
</organism>
<protein>
    <submittedName>
        <fullName evidence="1">Transcriptional regulator, GntR family domain / Aspartate aminotransferase</fullName>
        <ecNumber evidence="1">2.6.1.1</ecNumber>
    </submittedName>
</protein>
<dbReference type="GO" id="GO:0004069">
    <property type="term" value="F:L-aspartate:2-oxoglutarate aminotransferase activity"/>
    <property type="evidence" value="ECO:0007669"/>
    <property type="project" value="UniProtKB-EC"/>
</dbReference>
<dbReference type="EMBL" id="CADCTE010000090">
    <property type="protein sequence ID" value="CAA9238924.1"/>
    <property type="molecule type" value="Genomic_DNA"/>
</dbReference>
<sequence>MIVSPGTDWFPAEPAGPYLRLNFAGPNPVAFDEGARILGQILKGSTS</sequence>
<reference evidence="1" key="1">
    <citation type="submission" date="2020-02" db="EMBL/GenBank/DDBJ databases">
        <authorList>
            <person name="Meier V. D."/>
        </authorList>
    </citation>
    <scope>NUCLEOTIDE SEQUENCE</scope>
    <source>
        <strain evidence="1">AVDCRST_MAG83</strain>
    </source>
</reference>
<proteinExistence type="predicted"/>
<dbReference type="EC" id="2.6.1.1" evidence="1"/>
<keyword evidence="1" id="KW-0808">Transferase</keyword>
<dbReference type="AlphaFoldDB" id="A0A6J4I153"/>
<dbReference type="Gene3D" id="3.90.1150.10">
    <property type="entry name" value="Aspartate Aminotransferase, domain 1"/>
    <property type="match status" value="1"/>
</dbReference>
<evidence type="ECO:0000313" key="1">
    <source>
        <dbReference type="EMBL" id="CAA9238924.1"/>
    </source>
</evidence>
<name>A0A6J4I153_9MICC</name>
<dbReference type="RefSeq" id="WP_294567313.1">
    <property type="nucleotide sequence ID" value="NZ_CADCTE010000090.1"/>
</dbReference>
<dbReference type="InterPro" id="IPR015422">
    <property type="entry name" value="PyrdxlP-dep_Trfase_small"/>
</dbReference>
<gene>
    <name evidence="1" type="ORF">AVDCRST_MAG83-1566</name>
</gene>
<keyword evidence="1" id="KW-0032">Aminotransferase</keyword>
<accession>A0A6J4I153</accession>